<dbReference type="Pfam" id="PF00071">
    <property type="entry name" value="Ras"/>
    <property type="match status" value="1"/>
</dbReference>
<dbReference type="SMART" id="SM00175">
    <property type="entry name" value="RAB"/>
    <property type="match status" value="1"/>
</dbReference>
<dbReference type="STRING" id="246404.A0A507FJQ8"/>
<dbReference type="GO" id="GO:0005525">
    <property type="term" value="F:GTP binding"/>
    <property type="evidence" value="ECO:0007669"/>
    <property type="project" value="UniProtKB-KW"/>
</dbReference>
<evidence type="ECO:0000256" key="5">
    <source>
        <dbReference type="RuleBase" id="RU363057"/>
    </source>
</evidence>
<keyword evidence="1 5" id="KW-0813">Transport</keyword>
<dbReference type="PROSITE" id="PS51418">
    <property type="entry name" value="RAN"/>
    <property type="match status" value="1"/>
</dbReference>
<evidence type="ECO:0000256" key="2">
    <source>
        <dbReference type="ARBA" id="ARBA00022741"/>
    </source>
</evidence>
<dbReference type="PROSITE" id="PS51419">
    <property type="entry name" value="RAB"/>
    <property type="match status" value="1"/>
</dbReference>
<comment type="similarity">
    <text evidence="5">Belongs to the small GTPase superfamily. Ran family.</text>
</comment>
<comment type="subcellular location">
    <subcellularLocation>
        <location evidence="5">Nucleus</location>
    </subcellularLocation>
</comment>
<keyword evidence="5" id="KW-0539">Nucleus</keyword>
<dbReference type="SMART" id="SM00174">
    <property type="entry name" value="RHO"/>
    <property type="match status" value="1"/>
</dbReference>
<dbReference type="GO" id="GO:0005634">
    <property type="term" value="C:nucleus"/>
    <property type="evidence" value="ECO:0007669"/>
    <property type="project" value="UniProtKB-SubCell"/>
</dbReference>
<dbReference type="GO" id="GO:0003924">
    <property type="term" value="F:GTPase activity"/>
    <property type="evidence" value="ECO:0007669"/>
    <property type="project" value="InterPro"/>
</dbReference>
<dbReference type="PANTHER" id="PTHR24071:SF0">
    <property type="entry name" value="GTP-BINDING NUCLEAR PROTEIN RAN"/>
    <property type="match status" value="1"/>
</dbReference>
<dbReference type="SMART" id="SM00176">
    <property type="entry name" value="RAN"/>
    <property type="match status" value="1"/>
</dbReference>
<evidence type="ECO:0000313" key="6">
    <source>
        <dbReference type="EMBL" id="TPX76639.1"/>
    </source>
</evidence>
<reference evidence="6 7" key="1">
    <citation type="journal article" date="2019" name="Sci. Rep.">
        <title>Comparative genomics of chytrid fungi reveal insights into the obligate biotrophic and pathogenic lifestyle of Synchytrium endobioticum.</title>
        <authorList>
            <person name="van de Vossenberg B.T.L.H."/>
            <person name="Warris S."/>
            <person name="Nguyen H.D.T."/>
            <person name="van Gent-Pelzer M.P.E."/>
            <person name="Joly D.L."/>
            <person name="van de Geest H.C."/>
            <person name="Bonants P.J.M."/>
            <person name="Smith D.S."/>
            <person name="Levesque C.A."/>
            <person name="van der Lee T.A.J."/>
        </authorList>
    </citation>
    <scope>NUCLEOTIDE SEQUENCE [LARGE SCALE GENOMIC DNA]</scope>
    <source>
        <strain evidence="6 7">CBS 675.73</strain>
    </source>
</reference>
<dbReference type="Proteomes" id="UP000320333">
    <property type="component" value="Unassembled WGS sequence"/>
</dbReference>
<dbReference type="InterPro" id="IPR001806">
    <property type="entry name" value="Small_GTPase"/>
</dbReference>
<dbReference type="SUPFAM" id="SSF52540">
    <property type="entry name" value="P-loop containing nucleoside triphosphate hydrolases"/>
    <property type="match status" value="1"/>
</dbReference>
<evidence type="ECO:0000256" key="4">
    <source>
        <dbReference type="ARBA" id="ARBA00023134"/>
    </source>
</evidence>
<keyword evidence="7" id="KW-1185">Reference proteome</keyword>
<gene>
    <name evidence="6" type="ORF">CcCBS67573_g02098</name>
</gene>
<accession>A0A507FJQ8</accession>
<name>A0A507FJQ8_9FUNG</name>
<dbReference type="Gene3D" id="3.40.50.300">
    <property type="entry name" value="P-loop containing nucleotide triphosphate hydrolases"/>
    <property type="match status" value="1"/>
</dbReference>
<evidence type="ECO:0000256" key="1">
    <source>
        <dbReference type="ARBA" id="ARBA00022448"/>
    </source>
</evidence>
<organism evidence="6 7">
    <name type="scientific">Chytriomyces confervae</name>
    <dbReference type="NCBI Taxonomy" id="246404"/>
    <lineage>
        <taxon>Eukaryota</taxon>
        <taxon>Fungi</taxon>
        <taxon>Fungi incertae sedis</taxon>
        <taxon>Chytridiomycota</taxon>
        <taxon>Chytridiomycota incertae sedis</taxon>
        <taxon>Chytridiomycetes</taxon>
        <taxon>Chytridiales</taxon>
        <taxon>Chytriomycetaceae</taxon>
        <taxon>Chytriomyces</taxon>
    </lineage>
</organism>
<dbReference type="AlphaFoldDB" id="A0A507FJQ8"/>
<dbReference type="SMART" id="SM00173">
    <property type="entry name" value="RAS"/>
    <property type="match status" value="1"/>
</dbReference>
<dbReference type="GO" id="GO:0005737">
    <property type="term" value="C:cytoplasm"/>
    <property type="evidence" value="ECO:0007669"/>
    <property type="project" value="TreeGrafter"/>
</dbReference>
<dbReference type="InterPro" id="IPR002041">
    <property type="entry name" value="Ran_GTPase"/>
</dbReference>
<dbReference type="FunFam" id="3.40.50.300:FF:003472">
    <property type="entry name" value="GTP-binding nuclear protein"/>
    <property type="match status" value="1"/>
</dbReference>
<keyword evidence="4 5" id="KW-0342">GTP-binding</keyword>
<dbReference type="EMBL" id="QEAP01000041">
    <property type="protein sequence ID" value="TPX76639.1"/>
    <property type="molecule type" value="Genomic_DNA"/>
</dbReference>
<dbReference type="GO" id="GO:0000054">
    <property type="term" value="P:ribosomal subunit export from nucleus"/>
    <property type="evidence" value="ECO:0007669"/>
    <property type="project" value="TreeGrafter"/>
</dbReference>
<comment type="function">
    <text evidence="5">GTP-binding protein involved in nucleocytoplasmic transport. Required for the import of protein into the nucleus and also for RNA export. Involved in chromatin condensation and control of cell cycle.</text>
</comment>
<dbReference type="CDD" id="cd00877">
    <property type="entry name" value="Ran"/>
    <property type="match status" value="1"/>
</dbReference>
<evidence type="ECO:0000256" key="3">
    <source>
        <dbReference type="ARBA" id="ARBA00022927"/>
    </source>
</evidence>
<keyword evidence="2 5" id="KW-0547">Nucleotide-binding</keyword>
<dbReference type="OrthoDB" id="48625at2759"/>
<comment type="caution">
    <text evidence="6">The sequence shown here is derived from an EMBL/GenBank/DDBJ whole genome shotgun (WGS) entry which is preliminary data.</text>
</comment>
<sequence length="237" mass="26486">MAAQPTTTFKLVLVGDGGTGKTTFVKRHMTGEFEKKYVATLGVEVHPLTFHTNFGAICFNTWDTAVRAFIFPAPLLSSQSLILITAILCHTGSGEVWWSSIQGQCAIIMFDVTSRITYKNVPNWHRDLVRVCENIPIVLTGNKVDIKERKVKAKTITFHRKKNLQYYDISAKSNYNFEKPFLWLARKLIGNPSLDFVADPALAPPEVSVDPALLKQYEVELAEAAAMPLPAEEDDDL</sequence>
<protein>
    <recommendedName>
        <fullName evidence="5">GTP-binding nuclear protein</fullName>
    </recommendedName>
</protein>
<proteinExistence type="inferred from homology"/>
<dbReference type="InterPro" id="IPR027417">
    <property type="entry name" value="P-loop_NTPase"/>
</dbReference>
<dbReference type="PANTHER" id="PTHR24071">
    <property type="entry name" value="RAN GTPASE"/>
    <property type="match status" value="1"/>
</dbReference>
<keyword evidence="3 5" id="KW-0653">Protein transport</keyword>
<dbReference type="PRINTS" id="PR00627">
    <property type="entry name" value="GTPRANTC4"/>
</dbReference>
<dbReference type="Pfam" id="PF08477">
    <property type="entry name" value="Roc"/>
    <property type="match status" value="1"/>
</dbReference>
<dbReference type="GO" id="GO:0006606">
    <property type="term" value="P:protein import into nucleus"/>
    <property type="evidence" value="ECO:0007669"/>
    <property type="project" value="TreeGrafter"/>
</dbReference>
<evidence type="ECO:0000313" key="7">
    <source>
        <dbReference type="Proteomes" id="UP000320333"/>
    </source>
</evidence>